<feature type="transmembrane region" description="Helical" evidence="6">
    <location>
        <begin position="63"/>
        <end position="88"/>
    </location>
</feature>
<comment type="subcellular location">
    <subcellularLocation>
        <location evidence="1">Cell membrane</location>
        <topology evidence="1">Multi-pass membrane protein</topology>
    </subcellularLocation>
</comment>
<evidence type="ECO:0000256" key="2">
    <source>
        <dbReference type="ARBA" id="ARBA00022475"/>
    </source>
</evidence>
<dbReference type="GO" id="GO:0005886">
    <property type="term" value="C:plasma membrane"/>
    <property type="evidence" value="ECO:0007669"/>
    <property type="project" value="UniProtKB-SubCell"/>
</dbReference>
<evidence type="ECO:0000256" key="4">
    <source>
        <dbReference type="ARBA" id="ARBA00022989"/>
    </source>
</evidence>
<dbReference type="EMBL" id="JFHD01000001">
    <property type="protein sequence ID" value="KDR33811.1"/>
    <property type="molecule type" value="Genomic_DNA"/>
</dbReference>
<feature type="transmembrane region" description="Helical" evidence="6">
    <location>
        <begin position="333"/>
        <end position="354"/>
    </location>
</feature>
<organism evidence="7 8">
    <name type="scientific">Caballeronia zhejiangensis</name>
    <dbReference type="NCBI Taxonomy" id="871203"/>
    <lineage>
        <taxon>Bacteria</taxon>
        <taxon>Pseudomonadati</taxon>
        <taxon>Pseudomonadota</taxon>
        <taxon>Betaproteobacteria</taxon>
        <taxon>Burkholderiales</taxon>
        <taxon>Burkholderiaceae</taxon>
        <taxon>Caballeronia</taxon>
    </lineage>
</organism>
<evidence type="ECO:0000256" key="1">
    <source>
        <dbReference type="ARBA" id="ARBA00004651"/>
    </source>
</evidence>
<keyword evidence="8" id="KW-1185">Reference proteome</keyword>
<keyword evidence="5 6" id="KW-0472">Membrane</keyword>
<evidence type="ECO:0000256" key="5">
    <source>
        <dbReference type="ARBA" id="ARBA00023136"/>
    </source>
</evidence>
<feature type="transmembrane region" description="Helical" evidence="6">
    <location>
        <begin position="27"/>
        <end position="51"/>
    </location>
</feature>
<feature type="transmembrane region" description="Helical" evidence="6">
    <location>
        <begin position="399"/>
        <end position="417"/>
    </location>
</feature>
<dbReference type="InterPro" id="IPR050833">
    <property type="entry name" value="Poly_Biosynth_Transport"/>
</dbReference>
<feature type="transmembrane region" description="Helical" evidence="6">
    <location>
        <begin position="293"/>
        <end position="312"/>
    </location>
</feature>
<evidence type="ECO:0000313" key="7">
    <source>
        <dbReference type="EMBL" id="KDR33811.1"/>
    </source>
</evidence>
<name>A0A656QTK3_9BURK</name>
<protein>
    <submittedName>
        <fullName evidence="7">Polysaccharide biosynthesis protein</fullName>
    </submittedName>
</protein>
<evidence type="ECO:0000256" key="3">
    <source>
        <dbReference type="ARBA" id="ARBA00022692"/>
    </source>
</evidence>
<dbReference type="AlphaFoldDB" id="A0A656QTK3"/>
<dbReference type="Proteomes" id="UP000027451">
    <property type="component" value="Unassembled WGS sequence"/>
</dbReference>
<dbReference type="PANTHER" id="PTHR30250:SF26">
    <property type="entry name" value="PSMA PROTEIN"/>
    <property type="match status" value="1"/>
</dbReference>
<reference evidence="7 8" key="1">
    <citation type="submission" date="2014-03" db="EMBL/GenBank/DDBJ databases">
        <title>Draft Genome Sequences of Four Burkholderia Strains.</title>
        <authorList>
            <person name="Liu X.Y."/>
            <person name="Li C.X."/>
            <person name="Xu J.H."/>
        </authorList>
    </citation>
    <scope>NUCLEOTIDE SEQUENCE [LARGE SCALE GENOMIC DNA]</scope>
    <source>
        <strain evidence="7 8">OP-1</strain>
    </source>
</reference>
<comment type="caution">
    <text evidence="7">The sequence shown here is derived from an EMBL/GenBank/DDBJ whole genome shotgun (WGS) entry which is preliminary data.</text>
</comment>
<feature type="transmembrane region" description="Helical" evidence="6">
    <location>
        <begin position="366"/>
        <end position="392"/>
    </location>
</feature>
<evidence type="ECO:0000256" key="6">
    <source>
        <dbReference type="SAM" id="Phobius"/>
    </source>
</evidence>
<keyword evidence="4 6" id="KW-1133">Transmembrane helix</keyword>
<dbReference type="PANTHER" id="PTHR30250">
    <property type="entry name" value="PST FAMILY PREDICTED COLANIC ACID TRANSPORTER"/>
    <property type="match status" value="1"/>
</dbReference>
<keyword evidence="3 6" id="KW-0812">Transmembrane</keyword>
<evidence type="ECO:0000313" key="8">
    <source>
        <dbReference type="Proteomes" id="UP000027451"/>
    </source>
</evidence>
<keyword evidence="2" id="KW-1003">Cell membrane</keyword>
<sequence>MSSRLFEMLPFGVGRSEGRDRDRYRRAALTIACNVCSSGLAFIVLIASVSWTLPYLGQQRFGVWMTFSSLAATLAMLDFGIGNALLNLVAGARANEDARRIRELITHGVWLLGTVGAICGICLYAALHIFDLRLVFGHSADAADETLVAATLFLVLTCLNIPLGGVKRVCHGLQRGWEQHIVSSIGYLISLPLLYWCCLRQASIPWLLFVTYGIQICMSSCLVVRLNRQGLLGLISGGAHSTMWTDSKKILSMGSLFFGLQVGVMCASGFDALIVAKLLGVTEVAKLAVAQRLFQFLTVGISMLTVPLWGLYADAKARGDTNFLSMTLKLSMLGTGAIAIVTSGSIFAASSWLLSKWVGNHLSIPVALLCAVAVMSVVDAFGNAFGIFLNGVGELKSQLVAVCVSCALALSLKFWLVSTFHEVAWVVWSTVIASLVSDYCVYLFLFRKRIFAHLSVFDDKGATSA</sequence>
<feature type="transmembrane region" description="Helical" evidence="6">
    <location>
        <begin position="177"/>
        <end position="196"/>
    </location>
</feature>
<accession>A0A656QTK3</accession>
<feature type="transmembrane region" description="Helical" evidence="6">
    <location>
        <begin position="202"/>
        <end position="224"/>
    </location>
</feature>
<feature type="transmembrane region" description="Helical" evidence="6">
    <location>
        <begin position="147"/>
        <end position="165"/>
    </location>
</feature>
<feature type="transmembrane region" description="Helical" evidence="6">
    <location>
        <begin position="423"/>
        <end position="445"/>
    </location>
</feature>
<feature type="transmembrane region" description="Helical" evidence="6">
    <location>
        <begin position="109"/>
        <end position="127"/>
    </location>
</feature>
<feature type="transmembrane region" description="Helical" evidence="6">
    <location>
        <begin position="256"/>
        <end position="281"/>
    </location>
</feature>
<gene>
    <name evidence="7" type="ORF">BG60_01240</name>
</gene>
<proteinExistence type="predicted"/>